<evidence type="ECO:0000313" key="1">
    <source>
        <dbReference type="EMBL" id="GBN45893.1"/>
    </source>
</evidence>
<proteinExistence type="predicted"/>
<reference evidence="1 2" key="1">
    <citation type="journal article" date="2019" name="Sci. Rep.">
        <title>Orb-weaving spider Araneus ventricosus genome elucidates the spidroin gene catalogue.</title>
        <authorList>
            <person name="Kono N."/>
            <person name="Nakamura H."/>
            <person name="Ohtoshi R."/>
            <person name="Moran D.A.P."/>
            <person name="Shinohara A."/>
            <person name="Yoshida Y."/>
            <person name="Fujiwara M."/>
            <person name="Mori M."/>
            <person name="Tomita M."/>
            <person name="Arakawa K."/>
        </authorList>
    </citation>
    <scope>NUCLEOTIDE SEQUENCE [LARGE SCALE GENOMIC DNA]</scope>
</reference>
<accession>A0A4Y2P4E7</accession>
<gene>
    <name evidence="1" type="ORF">AVEN_164621_1</name>
</gene>
<organism evidence="1 2">
    <name type="scientific">Araneus ventricosus</name>
    <name type="common">Orbweaver spider</name>
    <name type="synonym">Epeira ventricosa</name>
    <dbReference type="NCBI Taxonomy" id="182803"/>
    <lineage>
        <taxon>Eukaryota</taxon>
        <taxon>Metazoa</taxon>
        <taxon>Ecdysozoa</taxon>
        <taxon>Arthropoda</taxon>
        <taxon>Chelicerata</taxon>
        <taxon>Arachnida</taxon>
        <taxon>Araneae</taxon>
        <taxon>Araneomorphae</taxon>
        <taxon>Entelegynae</taxon>
        <taxon>Araneoidea</taxon>
        <taxon>Araneidae</taxon>
        <taxon>Araneus</taxon>
    </lineage>
</organism>
<protein>
    <submittedName>
        <fullName evidence="1">Uncharacterized protein</fullName>
    </submittedName>
</protein>
<evidence type="ECO:0000313" key="2">
    <source>
        <dbReference type="Proteomes" id="UP000499080"/>
    </source>
</evidence>
<sequence>MLGGIDMNWTLPTWVSIYPTPCYNLPLRRRKWAVVRKDNWTPYRNLPLLLNSLSPRRLFSSSPFKTGRFWEESTLIGLSQPGYPFTPPLAIPFP</sequence>
<keyword evidence="2" id="KW-1185">Reference proteome</keyword>
<dbReference type="AlphaFoldDB" id="A0A4Y2P4E7"/>
<name>A0A4Y2P4E7_ARAVE</name>
<dbReference type="EMBL" id="BGPR01010381">
    <property type="protein sequence ID" value="GBN45893.1"/>
    <property type="molecule type" value="Genomic_DNA"/>
</dbReference>
<dbReference type="Proteomes" id="UP000499080">
    <property type="component" value="Unassembled WGS sequence"/>
</dbReference>
<comment type="caution">
    <text evidence="1">The sequence shown here is derived from an EMBL/GenBank/DDBJ whole genome shotgun (WGS) entry which is preliminary data.</text>
</comment>